<comment type="pathway">
    <text evidence="7">Cell wall biogenesis; peptidoglycan biosynthesis.</text>
</comment>
<feature type="binding site" evidence="7">
    <location>
        <begin position="42"/>
        <end position="43"/>
    </location>
    <ligand>
        <name>substrate</name>
    </ligand>
</feature>
<dbReference type="Proteomes" id="UP000321907">
    <property type="component" value="Unassembled WGS sequence"/>
</dbReference>
<name>A0A5C7FHC6_9BACT</name>
<dbReference type="SUPFAM" id="SSF53681">
    <property type="entry name" value="Aspartate/glutamate racemase"/>
    <property type="match status" value="2"/>
</dbReference>
<dbReference type="NCBIfam" id="TIGR00067">
    <property type="entry name" value="glut_race"/>
    <property type="match status" value="1"/>
</dbReference>
<dbReference type="GO" id="GO:0071555">
    <property type="term" value="P:cell wall organization"/>
    <property type="evidence" value="ECO:0007669"/>
    <property type="project" value="UniProtKB-KW"/>
</dbReference>
<dbReference type="InterPro" id="IPR004391">
    <property type="entry name" value="Glu_race"/>
</dbReference>
<dbReference type="GO" id="GO:0009252">
    <property type="term" value="P:peptidoglycan biosynthetic process"/>
    <property type="evidence" value="ECO:0007669"/>
    <property type="project" value="UniProtKB-UniRule"/>
</dbReference>
<keyword evidence="5 7" id="KW-0413">Isomerase</keyword>
<dbReference type="AlphaFoldDB" id="A0A5C7FHC6"/>
<evidence type="ECO:0000256" key="4">
    <source>
        <dbReference type="ARBA" id="ARBA00022984"/>
    </source>
</evidence>
<protein>
    <recommendedName>
        <fullName evidence="2 7">Glutamate racemase</fullName>
        <ecNumber evidence="2 7">5.1.1.3</ecNumber>
    </recommendedName>
</protein>
<dbReference type="InterPro" id="IPR033134">
    <property type="entry name" value="Asp/Glu_racemase_AS_2"/>
</dbReference>
<evidence type="ECO:0000256" key="6">
    <source>
        <dbReference type="ARBA" id="ARBA00023316"/>
    </source>
</evidence>
<feature type="active site" description="Proton donor/acceptor" evidence="7">
    <location>
        <position position="73"/>
    </location>
</feature>
<reference evidence="8 9" key="1">
    <citation type="submission" date="2019-08" db="EMBL/GenBank/DDBJ databases">
        <title>Lewinella sp. strain SSH13 Genome sequencing and assembly.</title>
        <authorList>
            <person name="Kim I."/>
        </authorList>
    </citation>
    <scope>NUCLEOTIDE SEQUENCE [LARGE SCALE GENOMIC DNA]</scope>
    <source>
        <strain evidence="8 9">SSH13</strain>
    </source>
</reference>
<evidence type="ECO:0000313" key="8">
    <source>
        <dbReference type="EMBL" id="TXF89177.1"/>
    </source>
</evidence>
<comment type="similarity">
    <text evidence="7">Belongs to the aspartate/glutamate racemases family.</text>
</comment>
<evidence type="ECO:0000256" key="7">
    <source>
        <dbReference type="HAMAP-Rule" id="MF_00258"/>
    </source>
</evidence>
<feature type="binding site" evidence="7">
    <location>
        <begin position="182"/>
        <end position="183"/>
    </location>
    <ligand>
        <name>substrate</name>
    </ligand>
</feature>
<proteinExistence type="inferred from homology"/>
<comment type="function">
    <text evidence="7">Provides the (R)-glutamate required for cell wall biosynthesis.</text>
</comment>
<keyword evidence="3 7" id="KW-0133">Cell shape</keyword>
<dbReference type="InterPro" id="IPR001920">
    <property type="entry name" value="Asp/Glu_race"/>
</dbReference>
<dbReference type="EMBL" id="VOXD01000016">
    <property type="protein sequence ID" value="TXF89177.1"/>
    <property type="molecule type" value="Genomic_DNA"/>
</dbReference>
<dbReference type="Pfam" id="PF01177">
    <property type="entry name" value="Asp_Glu_race"/>
    <property type="match status" value="1"/>
</dbReference>
<evidence type="ECO:0000256" key="1">
    <source>
        <dbReference type="ARBA" id="ARBA00001602"/>
    </source>
</evidence>
<organism evidence="8 9">
    <name type="scientific">Neolewinella aurantiaca</name>
    <dbReference type="NCBI Taxonomy" id="2602767"/>
    <lineage>
        <taxon>Bacteria</taxon>
        <taxon>Pseudomonadati</taxon>
        <taxon>Bacteroidota</taxon>
        <taxon>Saprospiria</taxon>
        <taxon>Saprospirales</taxon>
        <taxon>Lewinellaceae</taxon>
        <taxon>Neolewinella</taxon>
    </lineage>
</organism>
<dbReference type="UniPathway" id="UPA00219"/>
<dbReference type="PANTHER" id="PTHR21198:SF2">
    <property type="entry name" value="GLUTAMATE RACEMASE"/>
    <property type="match status" value="1"/>
</dbReference>
<evidence type="ECO:0000256" key="2">
    <source>
        <dbReference type="ARBA" id="ARBA00013090"/>
    </source>
</evidence>
<dbReference type="InterPro" id="IPR018187">
    <property type="entry name" value="Asp/Glu_racemase_AS_1"/>
</dbReference>
<dbReference type="PROSITE" id="PS00923">
    <property type="entry name" value="ASP_GLU_RACEMASE_1"/>
    <property type="match status" value="1"/>
</dbReference>
<dbReference type="Gene3D" id="3.40.50.1860">
    <property type="match status" value="2"/>
</dbReference>
<dbReference type="PROSITE" id="PS00924">
    <property type="entry name" value="ASP_GLU_RACEMASE_2"/>
    <property type="match status" value="1"/>
</dbReference>
<comment type="caution">
    <text evidence="8">The sequence shown here is derived from an EMBL/GenBank/DDBJ whole genome shotgun (WGS) entry which is preliminary data.</text>
</comment>
<dbReference type="EC" id="5.1.1.3" evidence="2 7"/>
<dbReference type="OrthoDB" id="9801055at2"/>
<dbReference type="InterPro" id="IPR015942">
    <property type="entry name" value="Asp/Glu/hydantoin_racemase"/>
</dbReference>
<gene>
    <name evidence="7 8" type="primary">murI</name>
    <name evidence="8" type="ORF">FUA23_11745</name>
</gene>
<comment type="catalytic activity">
    <reaction evidence="1 7">
        <text>L-glutamate = D-glutamate</text>
        <dbReference type="Rhea" id="RHEA:12813"/>
        <dbReference type="ChEBI" id="CHEBI:29985"/>
        <dbReference type="ChEBI" id="CHEBI:29986"/>
        <dbReference type="EC" id="5.1.1.3"/>
    </reaction>
</comment>
<keyword evidence="6 7" id="KW-0961">Cell wall biogenesis/degradation</keyword>
<keyword evidence="4 7" id="KW-0573">Peptidoglycan synthesis</keyword>
<dbReference type="PANTHER" id="PTHR21198">
    <property type="entry name" value="GLUTAMATE RACEMASE"/>
    <property type="match status" value="1"/>
</dbReference>
<sequence>MTNSPIGIFDSGIGGLSVATAMAELLPEESLLYVADNAYAPYGPRSAESILERSRKITGFLLAEGAKMIVVACNTATSIAIDALREEFPEVPFVGMEPAVKPAAKAGRVGVLATAATLGSSRYLTLRDKHLKGKEVYENACVGLVPLIEEGPAVEVALSAKLASILDPMLAEGVDAIVLGCTHYPLIKDEIQAVCGVGVNIIDPSPAAARQVERLLLQHNLFTLPSETPPGTCGPAHIFMTTGRSISLQRVLLQLANLNGKRKLVVPRVSF</sequence>
<feature type="active site" description="Proton donor/acceptor" evidence="7">
    <location>
        <position position="181"/>
    </location>
</feature>
<dbReference type="GO" id="GO:0008360">
    <property type="term" value="P:regulation of cell shape"/>
    <property type="evidence" value="ECO:0007669"/>
    <property type="project" value="UniProtKB-KW"/>
</dbReference>
<feature type="binding site" evidence="7">
    <location>
        <begin position="10"/>
        <end position="11"/>
    </location>
    <ligand>
        <name>substrate</name>
    </ligand>
</feature>
<keyword evidence="9" id="KW-1185">Reference proteome</keyword>
<evidence type="ECO:0000256" key="5">
    <source>
        <dbReference type="ARBA" id="ARBA00023235"/>
    </source>
</evidence>
<feature type="binding site" evidence="7">
    <location>
        <begin position="74"/>
        <end position="75"/>
    </location>
    <ligand>
        <name>substrate</name>
    </ligand>
</feature>
<dbReference type="RefSeq" id="WP_147930939.1">
    <property type="nucleotide sequence ID" value="NZ_VOXD01000016.1"/>
</dbReference>
<dbReference type="HAMAP" id="MF_00258">
    <property type="entry name" value="Glu_racemase"/>
    <property type="match status" value="1"/>
</dbReference>
<accession>A0A5C7FHC6</accession>
<dbReference type="GO" id="GO:0008881">
    <property type="term" value="F:glutamate racemase activity"/>
    <property type="evidence" value="ECO:0007669"/>
    <property type="project" value="UniProtKB-UniRule"/>
</dbReference>
<evidence type="ECO:0000313" key="9">
    <source>
        <dbReference type="Proteomes" id="UP000321907"/>
    </source>
</evidence>
<evidence type="ECO:0000256" key="3">
    <source>
        <dbReference type="ARBA" id="ARBA00022960"/>
    </source>
</evidence>